<evidence type="ECO:0000313" key="3">
    <source>
        <dbReference type="Proteomes" id="UP000292583"/>
    </source>
</evidence>
<protein>
    <recommendedName>
        <fullName evidence="4">General glycosylation pathway protein</fullName>
    </recommendedName>
</protein>
<gene>
    <name evidence="2" type="ORF">DU473_05570</name>
</gene>
<dbReference type="RefSeq" id="WP_131164116.1">
    <property type="nucleotide sequence ID" value="NZ_CP076657.1"/>
</dbReference>
<evidence type="ECO:0000313" key="2">
    <source>
        <dbReference type="EMBL" id="TBR80498.1"/>
    </source>
</evidence>
<feature type="transmembrane region" description="Helical" evidence="1">
    <location>
        <begin position="236"/>
        <end position="257"/>
    </location>
</feature>
<dbReference type="Gene3D" id="3.30.450.20">
    <property type="entry name" value="PAS domain"/>
    <property type="match status" value="1"/>
</dbReference>
<keyword evidence="1" id="KW-1133">Transmembrane helix</keyword>
<reference evidence="2 3" key="1">
    <citation type="submission" date="2018-07" db="EMBL/GenBank/DDBJ databases">
        <title>Campylobacter zealandensis sp. nov., isolated from birds and water in New Zealand.</title>
        <authorList>
            <person name="Wilkinson D.A."/>
            <person name="Biggs P.J."/>
            <person name="French N.P."/>
            <person name="Midwinter A.C."/>
        </authorList>
    </citation>
    <scope>NUCLEOTIDE SEQUENCE [LARGE SCALE GENOMIC DNA]</scope>
    <source>
        <strain evidence="2 3">B423b</strain>
    </source>
</reference>
<dbReference type="Proteomes" id="UP000292583">
    <property type="component" value="Unassembled WGS sequence"/>
</dbReference>
<name>A0A4Q9JTN9_9BACT</name>
<dbReference type="InterPro" id="IPR029151">
    <property type="entry name" value="Sensor-like_sf"/>
</dbReference>
<evidence type="ECO:0000256" key="1">
    <source>
        <dbReference type="SAM" id="Phobius"/>
    </source>
</evidence>
<feature type="transmembrane region" description="Helical" evidence="1">
    <location>
        <begin position="269"/>
        <end position="290"/>
    </location>
</feature>
<proteinExistence type="predicted"/>
<dbReference type="OrthoDB" id="5338382at2"/>
<accession>A0A4Q9JTN9</accession>
<keyword evidence="1" id="KW-0472">Membrane</keyword>
<dbReference type="CDD" id="cd18773">
    <property type="entry name" value="PDC1_HK_sensor"/>
    <property type="match status" value="1"/>
</dbReference>
<feature type="transmembrane region" description="Helical" evidence="1">
    <location>
        <begin position="157"/>
        <end position="178"/>
    </location>
</feature>
<keyword evidence="3" id="KW-1185">Reference proteome</keyword>
<sequence length="302" mass="34638">MFIKDIQKFEDNRYKARAYMTYILTRNLPNKLPNIHLDSIKIALDKIEHDISIFDALYILDTSGRQIGNTIALKKEYETGAGEDRSSKAYFYRAVKFKRCILSDPYPSSLNNELCVTASMPIYNDKNELLFVVCIDVSLINILKVIEAGYFETTFNYFSRVIYFCFAVVLFIITCFLFQKGFFSLFHEQEKVGIQIIFQSTIAITLALAIFDLTKTIIEEEVLGKMKKEAHGIQKTMVRFLGSIIIALAIEALMLVFKLVSSDLSQMIYVIYLIAGINLLLIGLSVYLFAVKYKNSHIYDNN</sequence>
<organism evidence="2 3">
    <name type="scientific">Campylobacter novaezeelandiae</name>
    <dbReference type="NCBI Taxonomy" id="2267891"/>
    <lineage>
        <taxon>Bacteria</taxon>
        <taxon>Pseudomonadati</taxon>
        <taxon>Campylobacterota</taxon>
        <taxon>Epsilonproteobacteria</taxon>
        <taxon>Campylobacterales</taxon>
        <taxon>Campylobacteraceae</taxon>
        <taxon>Campylobacter</taxon>
    </lineage>
</organism>
<dbReference type="AlphaFoldDB" id="A0A4Q9JTN9"/>
<keyword evidence="1" id="KW-0812">Transmembrane</keyword>
<dbReference type="Pfam" id="PF22673">
    <property type="entry name" value="MCP-like_PDC_1"/>
    <property type="match status" value="1"/>
</dbReference>
<comment type="caution">
    <text evidence="2">The sequence shown here is derived from an EMBL/GenBank/DDBJ whole genome shotgun (WGS) entry which is preliminary data.</text>
</comment>
<dbReference type="EMBL" id="QPGR01000009">
    <property type="protein sequence ID" value="TBR80498.1"/>
    <property type="molecule type" value="Genomic_DNA"/>
</dbReference>
<evidence type="ECO:0008006" key="4">
    <source>
        <dbReference type="Google" id="ProtNLM"/>
    </source>
</evidence>
<dbReference type="SUPFAM" id="SSF103190">
    <property type="entry name" value="Sensory domain-like"/>
    <property type="match status" value="1"/>
</dbReference>